<gene>
    <name evidence="1" type="ORF">ACOLOM_LOCUS11405</name>
</gene>
<organism evidence="1 2">
    <name type="scientific">Acaulospora colombiana</name>
    <dbReference type="NCBI Taxonomy" id="27376"/>
    <lineage>
        <taxon>Eukaryota</taxon>
        <taxon>Fungi</taxon>
        <taxon>Fungi incertae sedis</taxon>
        <taxon>Mucoromycota</taxon>
        <taxon>Glomeromycotina</taxon>
        <taxon>Glomeromycetes</taxon>
        <taxon>Diversisporales</taxon>
        <taxon>Acaulosporaceae</taxon>
        <taxon>Acaulospora</taxon>
    </lineage>
</organism>
<proteinExistence type="predicted"/>
<dbReference type="EMBL" id="CAJVPT010040908">
    <property type="protein sequence ID" value="CAG8726585.1"/>
    <property type="molecule type" value="Genomic_DNA"/>
</dbReference>
<name>A0ACA9PXU8_9GLOM</name>
<protein>
    <submittedName>
        <fullName evidence="1">14707_t:CDS:1</fullName>
    </submittedName>
</protein>
<comment type="caution">
    <text evidence="1">The sequence shown here is derived from an EMBL/GenBank/DDBJ whole genome shotgun (WGS) entry which is preliminary data.</text>
</comment>
<reference evidence="1" key="1">
    <citation type="submission" date="2021-06" db="EMBL/GenBank/DDBJ databases">
        <authorList>
            <person name="Kallberg Y."/>
            <person name="Tangrot J."/>
            <person name="Rosling A."/>
        </authorList>
    </citation>
    <scope>NUCLEOTIDE SEQUENCE</scope>
    <source>
        <strain evidence="1">CL356</strain>
    </source>
</reference>
<evidence type="ECO:0000313" key="1">
    <source>
        <dbReference type="EMBL" id="CAG8726585.1"/>
    </source>
</evidence>
<feature type="non-terminal residue" evidence="1">
    <location>
        <position position="1"/>
    </location>
</feature>
<evidence type="ECO:0000313" key="2">
    <source>
        <dbReference type="Proteomes" id="UP000789525"/>
    </source>
</evidence>
<keyword evidence="2" id="KW-1185">Reference proteome</keyword>
<dbReference type="Proteomes" id="UP000789525">
    <property type="component" value="Unassembled WGS sequence"/>
</dbReference>
<accession>A0ACA9PXU8</accession>
<sequence length="180" mass="19693">LTESALLQELDGLAALESQMTRNLEALRSQRHLIMLPSDANKLLSLSEIPVAVASLSREISLLLVGCIILISVRTVLRQVGHLIKSSSRTIGAAFLLLFLAQLMLRSAFPPNKHQAPPATDHPDTMPPRSENDPQVNLFSSLPEYQLFGLLFDGSFLAAAAATAAMIWAHRQLNRAEIFT</sequence>